<keyword evidence="15" id="KW-1133">Transmembrane helix</keyword>
<feature type="signal peptide" evidence="16">
    <location>
        <begin position="1"/>
        <end position="21"/>
    </location>
</feature>
<evidence type="ECO:0000256" key="9">
    <source>
        <dbReference type="PIRSR" id="PIRSR601548-4"/>
    </source>
</evidence>
<keyword evidence="3 9" id="KW-1015">Disulfide bond</keyword>
<dbReference type="EMBL" id="CAXKWB010000009">
    <property type="protein sequence ID" value="CAL4058602.1"/>
    <property type="molecule type" value="Genomic_DNA"/>
</dbReference>
<evidence type="ECO:0000256" key="16">
    <source>
        <dbReference type="SAM" id="SignalP"/>
    </source>
</evidence>
<evidence type="ECO:0000256" key="3">
    <source>
        <dbReference type="ARBA" id="ARBA00023157"/>
    </source>
</evidence>
<dbReference type="GO" id="GO:0006508">
    <property type="term" value="P:proteolysis"/>
    <property type="evidence" value="ECO:0007669"/>
    <property type="project" value="UniProtKB-KW"/>
</dbReference>
<comment type="caution">
    <text evidence="17">The sequence shown here is derived from an EMBL/GenBank/DDBJ whole genome shotgun (WGS) entry which is preliminary data.</text>
</comment>
<dbReference type="GO" id="GO:0008241">
    <property type="term" value="F:peptidyl-dipeptidase activity"/>
    <property type="evidence" value="ECO:0007669"/>
    <property type="project" value="InterPro"/>
</dbReference>
<comment type="caution">
    <text evidence="12">Lacks conserved residue(s) required for the propagation of feature annotation.</text>
</comment>
<accession>A0AAV2PHY0</accession>
<evidence type="ECO:0000256" key="12">
    <source>
        <dbReference type="PROSITE-ProRule" id="PRU01355"/>
    </source>
</evidence>
<dbReference type="PANTHER" id="PTHR10514">
    <property type="entry name" value="ANGIOTENSIN-CONVERTING ENZYME"/>
    <property type="match status" value="1"/>
</dbReference>
<feature type="binding site" evidence="11">
    <location>
        <position position="394"/>
    </location>
    <ligand>
        <name>Zn(2+)</name>
        <dbReference type="ChEBI" id="CHEBI:29105"/>
        <label>2</label>
        <note>catalytic</note>
    </ligand>
</feature>
<keyword evidence="13" id="KW-0482">Metalloprotease</keyword>
<feature type="binding site" evidence="11">
    <location>
        <position position="418"/>
    </location>
    <ligand>
        <name>Zn(2+)</name>
        <dbReference type="ChEBI" id="CHEBI:29105"/>
        <label>2</label>
        <note>catalytic</note>
    </ligand>
</feature>
<evidence type="ECO:0000313" key="18">
    <source>
        <dbReference type="Proteomes" id="UP001497623"/>
    </source>
</evidence>
<dbReference type="Gene3D" id="1.10.1370.30">
    <property type="match status" value="2"/>
</dbReference>
<feature type="binding site" evidence="8">
    <location>
        <position position="390"/>
    </location>
    <ligand>
        <name>Zn(2+)</name>
        <dbReference type="ChEBI" id="CHEBI:29105"/>
        <label>1</label>
        <note>catalytic</note>
    </ligand>
</feature>
<dbReference type="InterPro" id="IPR001548">
    <property type="entry name" value="Peptidase_M2"/>
</dbReference>
<evidence type="ECO:0000256" key="6">
    <source>
        <dbReference type="PIRSR" id="PIRSR601548-11"/>
    </source>
</evidence>
<dbReference type="CDD" id="cd06461">
    <property type="entry name" value="M2_ACE"/>
    <property type="match status" value="2"/>
</dbReference>
<dbReference type="SUPFAM" id="SSF55486">
    <property type="entry name" value="Metalloproteases ('zincins'), catalytic domain"/>
    <property type="match status" value="2"/>
</dbReference>
<feature type="disulfide bond" evidence="9 12">
    <location>
        <begin position="138"/>
        <end position="146"/>
    </location>
</feature>
<comment type="cofactor">
    <cofactor evidence="13">
        <name>Zn(2+)</name>
        <dbReference type="ChEBI" id="CHEBI:29105"/>
    </cofactor>
    <text evidence="13">Binds 2 Zn(2+) ions per subunit.</text>
</comment>
<feature type="active site" description="Proton donor 1" evidence="5">
    <location>
        <position position="532"/>
    </location>
</feature>
<feature type="active site" description="Proton acceptor 2" evidence="10">
    <location>
        <position position="391"/>
    </location>
</feature>
<keyword evidence="15" id="KW-0472">Membrane</keyword>
<keyword evidence="13" id="KW-0121">Carboxypeptidase</keyword>
<keyword evidence="2 16" id="KW-0732">Signal</keyword>
<feature type="binding site" evidence="11">
    <location>
        <position position="390"/>
    </location>
    <ligand>
        <name>Zn(2+)</name>
        <dbReference type="ChEBI" id="CHEBI:29105"/>
        <label>2</label>
        <note>catalytic</note>
    </ligand>
</feature>
<feature type="binding site" evidence="7">
    <location>
        <position position="541"/>
    </location>
    <ligand>
        <name>chloride</name>
        <dbReference type="ChEBI" id="CHEBI:17996"/>
        <label>1</label>
    </ligand>
</feature>
<feature type="chain" id="PRO_5043853255" description="Angiotensin-converting enzyme" evidence="16">
    <location>
        <begin position="22"/>
        <end position="1344"/>
    </location>
</feature>
<dbReference type="GO" id="GO:0046872">
    <property type="term" value="F:metal ion binding"/>
    <property type="evidence" value="ECO:0007669"/>
    <property type="project" value="UniProtKB-KW"/>
</dbReference>
<evidence type="ECO:0000256" key="13">
    <source>
        <dbReference type="RuleBase" id="RU361144"/>
    </source>
</evidence>
<evidence type="ECO:0000256" key="10">
    <source>
        <dbReference type="PIRSR" id="PIRSR601548-6"/>
    </source>
</evidence>
<dbReference type="EC" id="3.4.-.-" evidence="13"/>
<feature type="active site" description="Proton acceptor 1" evidence="5">
    <location>
        <position position="391"/>
    </location>
</feature>
<keyword evidence="13" id="KW-0378">Hydrolase</keyword>
<name>A0AAV2PHY0_MEGNR</name>
<evidence type="ECO:0000256" key="4">
    <source>
        <dbReference type="ARBA" id="ARBA00023180"/>
    </source>
</evidence>
<feature type="disulfide bond" evidence="9">
    <location>
        <begin position="356"/>
        <end position="377"/>
    </location>
</feature>
<feature type="region of interest" description="Disordered" evidence="14">
    <location>
        <begin position="646"/>
        <end position="668"/>
    </location>
</feature>
<dbReference type="PANTHER" id="PTHR10514:SF27">
    <property type="entry name" value="ANGIOTENSIN-CONVERTING ENZYME"/>
    <property type="match status" value="1"/>
</dbReference>
<dbReference type="GO" id="GO:0004180">
    <property type="term" value="F:carboxypeptidase activity"/>
    <property type="evidence" value="ECO:0007669"/>
    <property type="project" value="UniProtKB-KW"/>
</dbReference>
<feature type="binding site" evidence="8">
    <location>
        <position position="394"/>
    </location>
    <ligand>
        <name>Zn(2+)</name>
        <dbReference type="ChEBI" id="CHEBI:29105"/>
        <label>1</label>
        <note>catalytic</note>
    </ligand>
</feature>
<keyword evidence="15" id="KW-0812">Transmembrane</keyword>
<feature type="active site" description="Proton donor 2" evidence="10">
    <location>
        <position position="532"/>
    </location>
</feature>
<evidence type="ECO:0000256" key="8">
    <source>
        <dbReference type="PIRSR" id="PIRSR601548-3"/>
    </source>
</evidence>
<evidence type="ECO:0000256" key="5">
    <source>
        <dbReference type="PIRSR" id="PIRSR601548-1"/>
    </source>
</evidence>
<protein>
    <recommendedName>
        <fullName evidence="13">Angiotensin-converting enzyme</fullName>
        <ecNumber evidence="13">3.4.-.-</ecNumber>
    </recommendedName>
</protein>
<organism evidence="17 18">
    <name type="scientific">Meganyctiphanes norvegica</name>
    <name type="common">Northern krill</name>
    <name type="synonym">Thysanopoda norvegica</name>
    <dbReference type="NCBI Taxonomy" id="48144"/>
    <lineage>
        <taxon>Eukaryota</taxon>
        <taxon>Metazoa</taxon>
        <taxon>Ecdysozoa</taxon>
        <taxon>Arthropoda</taxon>
        <taxon>Crustacea</taxon>
        <taxon>Multicrustacea</taxon>
        <taxon>Malacostraca</taxon>
        <taxon>Eumalacostraca</taxon>
        <taxon>Eucarida</taxon>
        <taxon>Euphausiacea</taxon>
        <taxon>Euphausiidae</taxon>
        <taxon>Meganyctiphanes</taxon>
    </lineage>
</organism>
<feature type="compositionally biased region" description="Basic and acidic residues" evidence="14">
    <location>
        <begin position="646"/>
        <end position="656"/>
    </location>
</feature>
<feature type="binding site" evidence="8">
    <location>
        <position position="418"/>
    </location>
    <ligand>
        <name>Zn(2+)</name>
        <dbReference type="ChEBI" id="CHEBI:29105"/>
        <label>1</label>
        <note>catalytic</note>
    </ligand>
</feature>
<feature type="active site" description="Proton donor 2" evidence="6">
    <location>
        <position position="1178"/>
    </location>
</feature>
<evidence type="ECO:0000256" key="15">
    <source>
        <dbReference type="SAM" id="Phobius"/>
    </source>
</evidence>
<comment type="similarity">
    <text evidence="1 12 13">Belongs to the peptidase M2 family.</text>
</comment>
<evidence type="ECO:0000256" key="7">
    <source>
        <dbReference type="PIRSR" id="PIRSR601548-2"/>
    </source>
</evidence>
<keyword evidence="4 13" id="KW-0325">Glycoprotein</keyword>
<evidence type="ECO:0000313" key="17">
    <source>
        <dbReference type="EMBL" id="CAL4058602.1"/>
    </source>
</evidence>
<dbReference type="PRINTS" id="PR00791">
    <property type="entry name" value="PEPDIPTASEA"/>
</dbReference>
<dbReference type="GO" id="GO:0005886">
    <property type="term" value="C:plasma membrane"/>
    <property type="evidence" value="ECO:0007669"/>
    <property type="project" value="TreeGrafter"/>
</dbReference>
<dbReference type="Pfam" id="PF01401">
    <property type="entry name" value="Peptidase_M2"/>
    <property type="match status" value="2"/>
</dbReference>
<evidence type="ECO:0000256" key="1">
    <source>
        <dbReference type="ARBA" id="ARBA00008139"/>
    </source>
</evidence>
<keyword evidence="8 13" id="KW-0862">Zinc</keyword>
<keyword evidence="18" id="KW-1185">Reference proteome</keyword>
<dbReference type="GO" id="GO:0008237">
    <property type="term" value="F:metallopeptidase activity"/>
    <property type="evidence" value="ECO:0007669"/>
    <property type="project" value="UniProtKB-KW"/>
</dbReference>
<evidence type="ECO:0000256" key="14">
    <source>
        <dbReference type="SAM" id="MobiDB-lite"/>
    </source>
</evidence>
<reference evidence="17 18" key="1">
    <citation type="submission" date="2024-05" db="EMBL/GenBank/DDBJ databases">
        <authorList>
            <person name="Wallberg A."/>
        </authorList>
    </citation>
    <scope>NUCLEOTIDE SEQUENCE [LARGE SCALE GENOMIC DNA]</scope>
</reference>
<feature type="active site" description="Proton acceptor 2" evidence="6">
    <location>
        <position position="1036"/>
    </location>
</feature>
<gene>
    <name evidence="17" type="ORF">MNOR_LOCUS46</name>
</gene>
<feature type="transmembrane region" description="Helical" evidence="15">
    <location>
        <begin position="1305"/>
        <end position="1325"/>
    </location>
</feature>
<keyword evidence="13" id="KW-0645">Protease</keyword>
<keyword evidence="8 13" id="KW-0479">Metal-binding</keyword>
<evidence type="ECO:0000256" key="2">
    <source>
        <dbReference type="ARBA" id="ARBA00022729"/>
    </source>
</evidence>
<feature type="binding site" evidence="7">
    <location>
        <position position="213"/>
    </location>
    <ligand>
        <name>chloride</name>
        <dbReference type="ChEBI" id="CHEBI:17996"/>
        <label>1</label>
    </ligand>
</feature>
<dbReference type="Proteomes" id="UP001497623">
    <property type="component" value="Unassembled WGS sequence"/>
</dbReference>
<evidence type="ECO:0000256" key="11">
    <source>
        <dbReference type="PIRSR" id="PIRSR601548-8"/>
    </source>
</evidence>
<sequence>MRTLLTATVLVFLGLTSSVFSLITDEDEAETFMKEIDHRYSHECNQEMTARWEYIVDVANPDKETAANAAAVKYMSFKGEAALNSSLFAYEDFSDVELYRRFRFLSKQGPGALDTEQLTRYKELQAGMETTYSTATICDFHEEDKCDLTLEPDIEEIMFASTDYEELTHVWESWREVTGKIMRDDYTEFVQLSNKAAQLDGFTDAGLYWLNGYTVTDREATEFSTTALTQEQFRSQLDQVWEKVSNALYKKLHAYVRTKLAEIYPGKIDLQAPIPAHILGNMWAQDWSGVARHVMPFPEMPSFDVTDSMKEKDWDIQQMFVAAEDFFTSIGLFPMTDIFWEKSVINQTEWGKTMLCHASAEDFCLGPDGDDYRIKMCTDVDMVDLITVHHEMGHIEYFMAYKNQPHVFRDSANAGFHEAIGDLIALSVSTPKHLKDVLDLDAGYKTKATKNERYTDDEKRDLNFLMKMALEKIAFLPFGFLIDKYRWSLFDGSTTSDNMNAAWWQLREDLQGVSPPNDNRGEDNFDAGAKYHVPANVPYIRYFVSFIVQFQFHKQLCQVAGHEGPLHTCDIYNNEDAGQVLKNALEAGFSEPWPVVLANLGGSPDMDPQAIIEYFQPLIDYLDEHLIDQCIGWGDDCATLDLKENKQKDDSQKIETTEEPPNMDEKTTISPTEEQAMQDMENMDRNMTLMTHEMTLIDWEYNTNVTDETSAASAEFAAEWSEMYKSWWEKTIKEYEGDYETFKDQDLKRQFEIQKNIGTSILSKEDNEKLNTLVNTMTNAFSEGVVCPEDNRDCNKDSGEGYNSDDLESIMANETDPNVLQYYWKEWRDITGQKIKEDYVKYTNLQNDAATQNDFKDAGIMWLDPYTSTDYTDEDFKKEIESLWEEVKPLYQNLHAYVRYRLKENEDYKALMPDDNDPIPAHILGNMWAQSWENIYDLVAPYPDVPLLDISETLEEKATAEWMFKKAEEFFVGIDLYGMTDDFKQNSLKTEPNHTVVCHASAWDFYDTENPRTEGEFRIKMCTDKNQEDFIVIHHEMGHIEYQMAYSVREDESRMPMVFRDGANPGFHEAIGDTIALSVSTPKHLQMIEDDLNGVSTSLRADAEKQDINFLMKQALAKVSFLPFAYILDKWRWDAFSKEVDVNEYNRRWWELRAEYQGIAPPVKRDPKTDFDIGCKFHVPQSVPYIRYFVAHILQFQFHKELANTAGCTDDIYNCDIDKIKEAGRHLKSMLMRGASQPWQTQLDDFLVDGGGMNASAILEYFQPLSKFLENEIEKQTIVTGWKETEDILDKWGMGSVTIPPTVPIIVGAVLAAMIVVVIVAYFVGVSKQNKKAKKGKDNSIEMT</sequence>
<feature type="disulfide bond" evidence="9">
    <location>
        <begin position="557"/>
        <end position="569"/>
    </location>
</feature>
<dbReference type="PROSITE" id="PS52011">
    <property type="entry name" value="PEPTIDASE_M2"/>
    <property type="match status" value="2"/>
</dbReference>
<proteinExistence type="inferred from homology"/>